<evidence type="ECO:0000259" key="4">
    <source>
        <dbReference type="Pfam" id="PF00772"/>
    </source>
</evidence>
<evidence type="ECO:0000313" key="5">
    <source>
        <dbReference type="EMBL" id="KAB7889756.1"/>
    </source>
</evidence>
<evidence type="ECO:0000256" key="2">
    <source>
        <dbReference type="ARBA" id="ARBA00022705"/>
    </source>
</evidence>
<accession>A0A6L4WU40</accession>
<dbReference type="RefSeq" id="WP_152279660.1">
    <property type="nucleotide sequence ID" value="NZ_WFKK01000010.1"/>
</dbReference>
<dbReference type="AlphaFoldDB" id="A0A6L4WU40"/>
<dbReference type="Gene3D" id="1.10.860.10">
    <property type="entry name" value="DNAb Helicase, Chain A"/>
    <property type="match status" value="1"/>
</dbReference>
<dbReference type="GO" id="GO:0003677">
    <property type="term" value="F:DNA binding"/>
    <property type="evidence" value="ECO:0007669"/>
    <property type="project" value="UniProtKB-KW"/>
</dbReference>
<organism evidence="5 6">
    <name type="scientific">Poseidonibacter ostreae</name>
    <dbReference type="NCBI Taxonomy" id="2654171"/>
    <lineage>
        <taxon>Bacteria</taxon>
        <taxon>Pseudomonadati</taxon>
        <taxon>Campylobacterota</taxon>
        <taxon>Epsilonproteobacteria</taxon>
        <taxon>Campylobacterales</taxon>
        <taxon>Arcobacteraceae</taxon>
        <taxon>Poseidonibacter</taxon>
    </lineage>
</organism>
<dbReference type="SUPFAM" id="SSF52540">
    <property type="entry name" value="P-loop containing nucleoside triphosphate hydrolases"/>
    <property type="match status" value="1"/>
</dbReference>
<dbReference type="EMBL" id="WFKK01000010">
    <property type="protein sequence ID" value="KAB7889756.1"/>
    <property type="molecule type" value="Genomic_DNA"/>
</dbReference>
<dbReference type="Proteomes" id="UP000472839">
    <property type="component" value="Unassembled WGS sequence"/>
</dbReference>
<evidence type="ECO:0000256" key="3">
    <source>
        <dbReference type="ARBA" id="ARBA00023125"/>
    </source>
</evidence>
<dbReference type="SUPFAM" id="SSF48024">
    <property type="entry name" value="N-terminal domain of DnaB helicase"/>
    <property type="match status" value="1"/>
</dbReference>
<dbReference type="GO" id="GO:0005524">
    <property type="term" value="F:ATP binding"/>
    <property type="evidence" value="ECO:0007669"/>
    <property type="project" value="InterPro"/>
</dbReference>
<name>A0A6L4WU40_9BACT</name>
<keyword evidence="2" id="KW-0235">DNA replication</keyword>
<dbReference type="Pfam" id="PF00772">
    <property type="entry name" value="DnaB"/>
    <property type="match status" value="1"/>
</dbReference>
<keyword evidence="3" id="KW-0238">DNA-binding</keyword>
<dbReference type="InterPro" id="IPR027417">
    <property type="entry name" value="P-loop_NTPase"/>
</dbReference>
<dbReference type="Gene3D" id="3.40.50.300">
    <property type="entry name" value="P-loop containing nucleotide triphosphate hydrolases"/>
    <property type="match status" value="1"/>
</dbReference>
<dbReference type="GO" id="GO:0006269">
    <property type="term" value="P:DNA replication, synthesis of primer"/>
    <property type="evidence" value="ECO:0007669"/>
    <property type="project" value="UniProtKB-KW"/>
</dbReference>
<dbReference type="Pfam" id="PF13481">
    <property type="entry name" value="AAA_25"/>
    <property type="match status" value="1"/>
</dbReference>
<dbReference type="InterPro" id="IPR007693">
    <property type="entry name" value="DNA_helicase_DnaB-like_N"/>
</dbReference>
<dbReference type="InterPro" id="IPR016136">
    <property type="entry name" value="DNA_helicase_N/primase_C"/>
</dbReference>
<reference evidence="5 6" key="1">
    <citation type="submission" date="2019-10" db="EMBL/GenBank/DDBJ databases">
        <title>Poseidonibacter ostreae sp. nov., isolated from the gut of the Ostrea denselamellosa.</title>
        <authorList>
            <person name="Choi A."/>
        </authorList>
    </citation>
    <scope>NUCLEOTIDE SEQUENCE [LARGE SCALE GENOMIC DNA]</scope>
    <source>
        <strain evidence="5 6">SJOD-M-33</strain>
    </source>
</reference>
<evidence type="ECO:0000256" key="1">
    <source>
        <dbReference type="ARBA" id="ARBA00022515"/>
    </source>
</evidence>
<protein>
    <submittedName>
        <fullName evidence="5">AAA family ATPase</fullName>
    </submittedName>
</protein>
<comment type="caution">
    <text evidence="5">The sequence shown here is derived from an EMBL/GenBank/DDBJ whole genome shotgun (WGS) entry which is preliminary data.</text>
</comment>
<gene>
    <name evidence="5" type="ORF">GBG19_05080</name>
</gene>
<dbReference type="GO" id="GO:0003678">
    <property type="term" value="F:DNA helicase activity"/>
    <property type="evidence" value="ECO:0007669"/>
    <property type="project" value="InterPro"/>
</dbReference>
<dbReference type="InterPro" id="IPR036185">
    <property type="entry name" value="DNA_heli_DnaB-like_N_sf"/>
</dbReference>
<proteinExistence type="predicted"/>
<evidence type="ECO:0000313" key="6">
    <source>
        <dbReference type="Proteomes" id="UP000472839"/>
    </source>
</evidence>
<feature type="domain" description="DNA helicase DnaB-like N-terminal" evidence="4">
    <location>
        <begin position="13"/>
        <end position="85"/>
    </location>
</feature>
<keyword evidence="1" id="KW-0639">Primosome</keyword>
<dbReference type="GO" id="GO:1990077">
    <property type="term" value="C:primosome complex"/>
    <property type="evidence" value="ECO:0007669"/>
    <property type="project" value="UniProtKB-KW"/>
</dbReference>
<sequence>MFDKLDTNIIDGMERGLLSTVFFDNETIKEIKENVFSNPQYKKIFEVMNELYNNKFPINEETVLAKLDSTFEQALLNIITANPISHIDSIFNSLLENNYKIFLQTQLKKIAADETSSIDKINELEALIQRSRDFKRQEIFNFIDFSKAEEKNPNFFLEDILPIQEHEINIISAPGGSGKSYVSLYIALQFIHKYTLKKCFLWLSEDEIGVSKKRASSLCKIHNGLDINNRITVIGKETQVFHFVDKNLNINAKFELMKQQLKDFSLIVLDPLIAFYGADENSNADARYFMSLLNKWCVDENKTIILIHHHSKASGTNKSSARGASAFIDACRMHYVIEKIENDSRSRKVVIDKTNHFSSEKQDYTIKLFDTKVEVKTFEPIKETPKKYSMPTLGDLDETEVDEL</sequence>